<gene>
    <name evidence="3" type="ORF">GCM10007315_07030</name>
</gene>
<sequence>MKRLNLVMTCAFLALSACGYPYVRVYDDVDDPFHLQRMSADSISGQWFVTANMPTRQDDGCSHMTANLATVDAGHVSITFQCVKNGQTIRFAGIADLAGYQTSRYDGLIQYGDYWVIDRSPDGRTLLIGNPARASAYMLHRDRRATPEEYDWAKEVLGKNAFDIAALQRVSHW</sequence>
<evidence type="ECO:0000313" key="4">
    <source>
        <dbReference type="Proteomes" id="UP000638981"/>
    </source>
</evidence>
<evidence type="ECO:0000256" key="1">
    <source>
        <dbReference type="SAM" id="SignalP"/>
    </source>
</evidence>
<protein>
    <recommendedName>
        <fullName evidence="2">Lipocalin/cytosolic fatty-acid binding domain-containing protein</fullName>
    </recommendedName>
</protein>
<feature type="domain" description="Lipocalin/cytosolic fatty-acid binding" evidence="2">
    <location>
        <begin position="42"/>
        <end position="171"/>
    </location>
</feature>
<dbReference type="EMBL" id="BMYJ01000002">
    <property type="protein sequence ID" value="GHC47756.1"/>
    <property type="molecule type" value="Genomic_DNA"/>
</dbReference>
<feature type="chain" id="PRO_5037472296" description="Lipocalin/cytosolic fatty-acid binding domain-containing protein" evidence="1">
    <location>
        <begin position="20"/>
        <end position="173"/>
    </location>
</feature>
<dbReference type="PROSITE" id="PS51257">
    <property type="entry name" value="PROKAR_LIPOPROTEIN"/>
    <property type="match status" value="1"/>
</dbReference>
<name>A0A918TJH7_9RHOB</name>
<accession>A0A918TJH7</accession>
<organism evidence="3 4">
    <name type="scientific">Neogemmobacter tilapiae</name>
    <dbReference type="NCBI Taxonomy" id="875041"/>
    <lineage>
        <taxon>Bacteria</taxon>
        <taxon>Pseudomonadati</taxon>
        <taxon>Pseudomonadota</taxon>
        <taxon>Alphaproteobacteria</taxon>
        <taxon>Rhodobacterales</taxon>
        <taxon>Paracoccaceae</taxon>
        <taxon>Neogemmobacter</taxon>
    </lineage>
</organism>
<evidence type="ECO:0000313" key="3">
    <source>
        <dbReference type="EMBL" id="GHC47756.1"/>
    </source>
</evidence>
<keyword evidence="1" id="KW-0732">Signal</keyword>
<dbReference type="Gene3D" id="2.40.128.20">
    <property type="match status" value="1"/>
</dbReference>
<reference evidence="3" key="1">
    <citation type="journal article" date="2014" name="Int. J. Syst. Evol. Microbiol.">
        <title>Complete genome sequence of Corynebacterium casei LMG S-19264T (=DSM 44701T), isolated from a smear-ripened cheese.</title>
        <authorList>
            <consortium name="US DOE Joint Genome Institute (JGI-PGF)"/>
            <person name="Walter F."/>
            <person name="Albersmeier A."/>
            <person name="Kalinowski J."/>
            <person name="Ruckert C."/>
        </authorList>
    </citation>
    <scope>NUCLEOTIDE SEQUENCE</scope>
    <source>
        <strain evidence="3">KCTC 23310</strain>
    </source>
</reference>
<keyword evidence="4" id="KW-1185">Reference proteome</keyword>
<dbReference type="Proteomes" id="UP000638981">
    <property type="component" value="Unassembled WGS sequence"/>
</dbReference>
<reference evidence="3" key="2">
    <citation type="submission" date="2020-09" db="EMBL/GenBank/DDBJ databases">
        <authorList>
            <person name="Sun Q."/>
            <person name="Kim S."/>
        </authorList>
    </citation>
    <scope>NUCLEOTIDE SEQUENCE</scope>
    <source>
        <strain evidence="3">KCTC 23310</strain>
    </source>
</reference>
<dbReference type="InterPro" id="IPR000566">
    <property type="entry name" value="Lipocln_cytosolic_FA-bd_dom"/>
</dbReference>
<dbReference type="RefSeq" id="WP_189410246.1">
    <property type="nucleotide sequence ID" value="NZ_BMYJ01000002.1"/>
</dbReference>
<dbReference type="InterPro" id="IPR012674">
    <property type="entry name" value="Calycin"/>
</dbReference>
<dbReference type="SUPFAM" id="SSF50814">
    <property type="entry name" value="Lipocalins"/>
    <property type="match status" value="1"/>
</dbReference>
<comment type="caution">
    <text evidence="3">The sequence shown here is derived from an EMBL/GenBank/DDBJ whole genome shotgun (WGS) entry which is preliminary data.</text>
</comment>
<feature type="signal peptide" evidence="1">
    <location>
        <begin position="1"/>
        <end position="19"/>
    </location>
</feature>
<evidence type="ECO:0000259" key="2">
    <source>
        <dbReference type="Pfam" id="PF08212"/>
    </source>
</evidence>
<dbReference type="Pfam" id="PF08212">
    <property type="entry name" value="Lipocalin_2"/>
    <property type="match status" value="1"/>
</dbReference>
<dbReference type="AlphaFoldDB" id="A0A918TJH7"/>
<proteinExistence type="predicted"/>